<feature type="transmembrane region" description="Helical" evidence="1">
    <location>
        <begin position="30"/>
        <end position="49"/>
    </location>
</feature>
<keyword evidence="4" id="KW-1185">Reference proteome</keyword>
<evidence type="ECO:0000313" key="4">
    <source>
        <dbReference type="Proteomes" id="UP001174932"/>
    </source>
</evidence>
<evidence type="ECO:0000256" key="1">
    <source>
        <dbReference type="SAM" id="Phobius"/>
    </source>
</evidence>
<gene>
    <name evidence="3" type="ORF">Q4481_15620</name>
</gene>
<keyword evidence="1" id="KW-0472">Membrane</keyword>
<dbReference type="Proteomes" id="UP001174932">
    <property type="component" value="Unassembled WGS sequence"/>
</dbReference>
<evidence type="ECO:0000259" key="2">
    <source>
        <dbReference type="Pfam" id="PF07835"/>
    </source>
</evidence>
<dbReference type="InterPro" id="IPR012422">
    <property type="entry name" value="Cyt_c_oxidase_su4_bac-aa3"/>
</dbReference>
<dbReference type="EMBL" id="JAUOZU010000010">
    <property type="protein sequence ID" value="MDO6965395.1"/>
    <property type="molecule type" value="Genomic_DNA"/>
</dbReference>
<feature type="domain" description="Cytochrome c oxidase subunit IV bacterial aa3 type" evidence="2">
    <location>
        <begin position="4"/>
        <end position="49"/>
    </location>
</feature>
<sequence length="73" mass="8016">MAEHHSGPVEVGASMDYAEHEKTYNGFLNAAKYGTMALVILMICMAAGFFTKAGFFFSTLLFIVLNVLGFFIL</sequence>
<protein>
    <submittedName>
        <fullName evidence="3">Aa3-type cytochrome c oxidase subunit IV</fullName>
    </submittedName>
</protein>
<proteinExistence type="predicted"/>
<comment type="caution">
    <text evidence="3">The sequence shown here is derived from an EMBL/GenBank/DDBJ whole genome shotgun (WGS) entry which is preliminary data.</text>
</comment>
<accession>A0ABT8YQD0</accession>
<name>A0ABT8YQD0_9HYPH</name>
<keyword evidence="1" id="KW-0812">Transmembrane</keyword>
<reference evidence="3" key="1">
    <citation type="journal article" date="2015" name="Int. J. Syst. Evol. Microbiol.">
        <title>Rhizobium alvei sp. nov., isolated from a freshwater river.</title>
        <authorList>
            <person name="Sheu S.Y."/>
            <person name="Huang H.W."/>
            <person name="Young C.C."/>
            <person name="Chen W.M."/>
        </authorList>
    </citation>
    <scope>NUCLEOTIDE SEQUENCE</scope>
    <source>
        <strain evidence="3">TNR-22</strain>
    </source>
</reference>
<evidence type="ECO:0000313" key="3">
    <source>
        <dbReference type="EMBL" id="MDO6965395.1"/>
    </source>
</evidence>
<organism evidence="3 4">
    <name type="scientific">Rhizobium alvei</name>
    <dbReference type="NCBI Taxonomy" id="1132659"/>
    <lineage>
        <taxon>Bacteria</taxon>
        <taxon>Pseudomonadati</taxon>
        <taxon>Pseudomonadota</taxon>
        <taxon>Alphaproteobacteria</taxon>
        <taxon>Hyphomicrobiales</taxon>
        <taxon>Rhizobiaceae</taxon>
        <taxon>Rhizobium/Agrobacterium group</taxon>
        <taxon>Rhizobium</taxon>
    </lineage>
</organism>
<dbReference type="SUPFAM" id="SSF81469">
    <property type="entry name" value="Bacterial aa3 type cytochrome c oxidase subunit IV"/>
    <property type="match status" value="1"/>
</dbReference>
<dbReference type="Gene3D" id="1.20.5.160">
    <property type="entry name" value="Bacterial aa3 type cytochrome c oxidase subunit IV"/>
    <property type="match status" value="1"/>
</dbReference>
<dbReference type="Pfam" id="PF07835">
    <property type="entry name" value="COX4_pro_2"/>
    <property type="match status" value="1"/>
</dbReference>
<reference evidence="3" key="2">
    <citation type="submission" date="2023-07" db="EMBL/GenBank/DDBJ databases">
        <authorList>
            <person name="Shen H."/>
        </authorList>
    </citation>
    <scope>NUCLEOTIDE SEQUENCE</scope>
    <source>
        <strain evidence="3">TNR-22</strain>
    </source>
</reference>
<dbReference type="RefSeq" id="WP_304377316.1">
    <property type="nucleotide sequence ID" value="NZ_JAUOZU010000010.1"/>
</dbReference>
<keyword evidence="1" id="KW-1133">Transmembrane helix</keyword>
<feature type="transmembrane region" description="Helical" evidence="1">
    <location>
        <begin position="55"/>
        <end position="72"/>
    </location>
</feature>
<dbReference type="InterPro" id="IPR036596">
    <property type="entry name" value="Cyt-C_aa3_sf"/>
</dbReference>